<evidence type="ECO:0000256" key="1">
    <source>
        <dbReference type="ARBA" id="ARBA00022741"/>
    </source>
</evidence>
<dbReference type="PANTHER" id="PTHR32071:SF117">
    <property type="entry name" value="PTS-DEPENDENT DIHYDROXYACETONE KINASE OPERON REGULATORY PROTEIN-RELATED"/>
    <property type="match status" value="1"/>
</dbReference>
<evidence type="ECO:0000256" key="3">
    <source>
        <dbReference type="ARBA" id="ARBA00023015"/>
    </source>
</evidence>
<dbReference type="Proteomes" id="UP000019151">
    <property type="component" value="Chromosome"/>
</dbReference>
<dbReference type="SUPFAM" id="SSF52540">
    <property type="entry name" value="P-loop containing nucleoside triphosphate hydrolases"/>
    <property type="match status" value="1"/>
</dbReference>
<keyword evidence="12" id="KW-1185">Reference proteome</keyword>
<feature type="coiled-coil region" evidence="8">
    <location>
        <begin position="420"/>
        <end position="454"/>
    </location>
</feature>
<accession>W0RM06</accession>
<keyword evidence="5" id="KW-0010">Activator</keyword>
<dbReference type="Gene3D" id="3.40.50.300">
    <property type="entry name" value="P-loop containing nucleotide triphosphate hydrolases"/>
    <property type="match status" value="1"/>
</dbReference>
<dbReference type="KEGG" id="gba:J421_3955"/>
<name>W0RM06_9BACT</name>
<dbReference type="InterPro" id="IPR011006">
    <property type="entry name" value="CheY-like_superfamily"/>
</dbReference>
<dbReference type="GO" id="GO:0005524">
    <property type="term" value="F:ATP binding"/>
    <property type="evidence" value="ECO:0007669"/>
    <property type="project" value="UniProtKB-KW"/>
</dbReference>
<dbReference type="InterPro" id="IPR025944">
    <property type="entry name" value="Sigma_54_int_dom_CS"/>
</dbReference>
<protein>
    <submittedName>
        <fullName evidence="11">Sigma-54 factor interaction domain-containing protein</fullName>
    </submittedName>
</protein>
<evidence type="ECO:0000256" key="4">
    <source>
        <dbReference type="ARBA" id="ARBA00023125"/>
    </source>
</evidence>
<keyword evidence="4" id="KW-0238">DNA-binding</keyword>
<dbReference type="STRING" id="861299.J421_3955"/>
<dbReference type="Gene3D" id="1.10.10.60">
    <property type="entry name" value="Homeodomain-like"/>
    <property type="match status" value="1"/>
</dbReference>
<dbReference type="SMART" id="SM00382">
    <property type="entry name" value="AAA"/>
    <property type="match status" value="1"/>
</dbReference>
<keyword evidence="3" id="KW-0805">Transcription regulation</keyword>
<dbReference type="Gene3D" id="1.10.8.60">
    <property type="match status" value="1"/>
</dbReference>
<dbReference type="InterPro" id="IPR058031">
    <property type="entry name" value="AAA_lid_NorR"/>
</dbReference>
<dbReference type="InterPro" id="IPR001789">
    <property type="entry name" value="Sig_transdc_resp-reg_receiver"/>
</dbReference>
<feature type="domain" description="Response regulatory" evidence="10">
    <location>
        <begin position="21"/>
        <end position="133"/>
    </location>
</feature>
<dbReference type="InterPro" id="IPR025662">
    <property type="entry name" value="Sigma_54_int_dom_ATP-bd_1"/>
</dbReference>
<evidence type="ECO:0000313" key="12">
    <source>
        <dbReference type="Proteomes" id="UP000019151"/>
    </source>
</evidence>
<evidence type="ECO:0000256" key="2">
    <source>
        <dbReference type="ARBA" id="ARBA00022840"/>
    </source>
</evidence>
<dbReference type="GO" id="GO:0043565">
    <property type="term" value="F:sequence-specific DNA binding"/>
    <property type="evidence" value="ECO:0007669"/>
    <property type="project" value="InterPro"/>
</dbReference>
<organism evidence="11 12">
    <name type="scientific">Gemmatirosa kalamazoonensis</name>
    <dbReference type="NCBI Taxonomy" id="861299"/>
    <lineage>
        <taxon>Bacteria</taxon>
        <taxon>Pseudomonadati</taxon>
        <taxon>Gemmatimonadota</taxon>
        <taxon>Gemmatimonadia</taxon>
        <taxon>Gemmatimonadales</taxon>
        <taxon>Gemmatimonadaceae</taxon>
        <taxon>Gemmatirosa</taxon>
    </lineage>
</organism>
<dbReference type="PRINTS" id="PR01590">
    <property type="entry name" value="HTHFIS"/>
</dbReference>
<proteinExistence type="predicted"/>
<dbReference type="InterPro" id="IPR027417">
    <property type="entry name" value="P-loop_NTPase"/>
</dbReference>
<dbReference type="AlphaFoldDB" id="W0RM06"/>
<dbReference type="Pfam" id="PF00158">
    <property type="entry name" value="Sigma54_activat"/>
    <property type="match status" value="1"/>
</dbReference>
<keyword evidence="1" id="KW-0547">Nucleotide-binding</keyword>
<evidence type="ECO:0000256" key="7">
    <source>
        <dbReference type="PROSITE-ProRule" id="PRU00169"/>
    </source>
</evidence>
<dbReference type="InterPro" id="IPR002078">
    <property type="entry name" value="Sigma_54_int"/>
</dbReference>
<dbReference type="Gene3D" id="3.40.50.2300">
    <property type="match status" value="1"/>
</dbReference>
<dbReference type="InterPro" id="IPR009057">
    <property type="entry name" value="Homeodomain-like_sf"/>
</dbReference>
<gene>
    <name evidence="11" type="ORF">J421_3955</name>
</gene>
<dbReference type="InParanoid" id="W0RM06"/>
<dbReference type="HOGENOM" id="CLU_000445_0_6_0"/>
<dbReference type="CDD" id="cd00009">
    <property type="entry name" value="AAA"/>
    <property type="match status" value="1"/>
</dbReference>
<dbReference type="GO" id="GO:0006355">
    <property type="term" value="P:regulation of DNA-templated transcription"/>
    <property type="evidence" value="ECO:0007669"/>
    <property type="project" value="InterPro"/>
</dbReference>
<comment type="caution">
    <text evidence="7">Lacks conserved residue(s) required for the propagation of feature annotation.</text>
</comment>
<evidence type="ECO:0000256" key="8">
    <source>
        <dbReference type="SAM" id="Coils"/>
    </source>
</evidence>
<dbReference type="eggNOG" id="COG2204">
    <property type="taxonomic scope" value="Bacteria"/>
</dbReference>
<feature type="domain" description="Sigma-54 factor interaction" evidence="9">
    <location>
        <begin position="144"/>
        <end position="373"/>
    </location>
</feature>
<dbReference type="RefSeq" id="WP_201773049.1">
    <property type="nucleotide sequence ID" value="NZ_CP007128.1"/>
</dbReference>
<sequence length="541" mass="59547">MSAPRTGRSAGGARDAERAYRAVLTLSDVEPAVRINALLEAAGLATEMVSPLDDIRAVLRRGHPDVVILTGALLDPHNLSLVRHLSWDGVPAVGLTDVSDPQTTARLREAGYARLYPKPIVPEEVADGVRRLLERRRLQEATGLIGESEAIQEVLVKVEQIAPVTSTVLIDGESGTGKELVARAIHRLSPRRGKPFIAVNVGALPETLLESELFGHEKGAFTGAAERRLGRFELADGGTLFLDEIGEIPPATQVKLLRVLEEREVTRLGAAQPIEVDVRVVAATNRPLREHVMEGTFRADLFYRLDVLRIYLPPLRERRSDIPLLVRRFVAEYAARHDRPFHGIAADAMALLVDYPWPGNVRELRNLIESMVVLAPGREIRPEDLPRHLREGSEVAGARLLPVAVGPMVRDGERAQGRELEFIVRSLLELKLQVEELRRRLDEERAAQRASREIAAPSEVPLVGVAPAVAAIEARETAPPPNVVTISPGMTMAEIERLAIEAALRETGGNRRRAAELLGIGERTLYRKLHEYQLPESATSE</sequence>
<dbReference type="SUPFAM" id="SSF52172">
    <property type="entry name" value="CheY-like"/>
    <property type="match status" value="1"/>
</dbReference>
<dbReference type="Pfam" id="PF02954">
    <property type="entry name" value="HTH_8"/>
    <property type="match status" value="1"/>
</dbReference>
<evidence type="ECO:0000259" key="9">
    <source>
        <dbReference type="PROSITE" id="PS50045"/>
    </source>
</evidence>
<dbReference type="Pfam" id="PF25601">
    <property type="entry name" value="AAA_lid_14"/>
    <property type="match status" value="1"/>
</dbReference>
<dbReference type="PROSITE" id="PS50110">
    <property type="entry name" value="RESPONSE_REGULATORY"/>
    <property type="match status" value="1"/>
</dbReference>
<dbReference type="PROSITE" id="PS00676">
    <property type="entry name" value="SIGMA54_INTERACT_2"/>
    <property type="match status" value="1"/>
</dbReference>
<keyword evidence="8" id="KW-0175">Coiled coil</keyword>
<dbReference type="InterPro" id="IPR002197">
    <property type="entry name" value="HTH_Fis"/>
</dbReference>
<dbReference type="PROSITE" id="PS00675">
    <property type="entry name" value="SIGMA54_INTERACT_1"/>
    <property type="match status" value="1"/>
</dbReference>
<keyword evidence="6" id="KW-0804">Transcription</keyword>
<dbReference type="PANTHER" id="PTHR32071">
    <property type="entry name" value="TRANSCRIPTIONAL REGULATORY PROTEIN"/>
    <property type="match status" value="1"/>
</dbReference>
<evidence type="ECO:0000256" key="6">
    <source>
        <dbReference type="ARBA" id="ARBA00023163"/>
    </source>
</evidence>
<evidence type="ECO:0000256" key="5">
    <source>
        <dbReference type="ARBA" id="ARBA00023159"/>
    </source>
</evidence>
<dbReference type="FunFam" id="3.40.50.300:FF:000006">
    <property type="entry name" value="DNA-binding transcriptional regulator NtrC"/>
    <property type="match status" value="1"/>
</dbReference>
<dbReference type="SUPFAM" id="SSF46689">
    <property type="entry name" value="Homeodomain-like"/>
    <property type="match status" value="1"/>
</dbReference>
<dbReference type="FunFam" id="1.10.8.60:FF:000014">
    <property type="entry name" value="DNA-binding transcriptional regulator NtrC"/>
    <property type="match status" value="1"/>
</dbReference>
<evidence type="ECO:0000259" key="10">
    <source>
        <dbReference type="PROSITE" id="PS50110"/>
    </source>
</evidence>
<evidence type="ECO:0000313" key="11">
    <source>
        <dbReference type="EMBL" id="AHG91492.1"/>
    </source>
</evidence>
<dbReference type="EMBL" id="CP007128">
    <property type="protein sequence ID" value="AHG91492.1"/>
    <property type="molecule type" value="Genomic_DNA"/>
</dbReference>
<keyword evidence="2" id="KW-0067">ATP-binding</keyword>
<dbReference type="GO" id="GO:0000160">
    <property type="term" value="P:phosphorelay signal transduction system"/>
    <property type="evidence" value="ECO:0007669"/>
    <property type="project" value="InterPro"/>
</dbReference>
<dbReference type="FunCoup" id="W0RM06">
    <property type="interactions" value="87"/>
</dbReference>
<dbReference type="PROSITE" id="PS50045">
    <property type="entry name" value="SIGMA54_INTERACT_4"/>
    <property type="match status" value="1"/>
</dbReference>
<dbReference type="InterPro" id="IPR025943">
    <property type="entry name" value="Sigma_54_int_dom_ATP-bd_2"/>
</dbReference>
<dbReference type="PROSITE" id="PS00688">
    <property type="entry name" value="SIGMA54_INTERACT_3"/>
    <property type="match status" value="1"/>
</dbReference>
<reference evidence="11 12" key="1">
    <citation type="journal article" date="2014" name="Genome Announc.">
        <title>Genome Sequence and Methylome of Soil Bacterium Gemmatirosa kalamazoonensis KBS708T, a Member of the Rarely Cultivated Gemmatimonadetes Phylum.</title>
        <authorList>
            <person name="Debruyn J.M."/>
            <person name="Radosevich M."/>
            <person name="Wommack K.E."/>
            <person name="Polson S.W."/>
            <person name="Hauser L.J."/>
            <person name="Fawaz M.N."/>
            <person name="Korlach J."/>
            <person name="Tsai Y.C."/>
        </authorList>
    </citation>
    <scope>NUCLEOTIDE SEQUENCE [LARGE SCALE GENOMIC DNA]</scope>
    <source>
        <strain evidence="11 12">KBS708</strain>
    </source>
</reference>
<dbReference type="InterPro" id="IPR003593">
    <property type="entry name" value="AAA+_ATPase"/>
</dbReference>